<accession>L7JY50</accession>
<evidence type="ECO:0000256" key="1">
    <source>
        <dbReference type="ARBA" id="ARBA00022723"/>
    </source>
</evidence>
<dbReference type="InterPro" id="IPR035896">
    <property type="entry name" value="AN1-like_Znf"/>
</dbReference>
<dbReference type="OMA" id="CKEIKRC"/>
<dbReference type="InterPro" id="IPR000058">
    <property type="entry name" value="Znf_AN1"/>
</dbReference>
<evidence type="ECO:0000259" key="4">
    <source>
        <dbReference type="SMART" id="SM00154"/>
    </source>
</evidence>
<dbReference type="STRING" id="72359.L7JY50"/>
<dbReference type="VEuPathDB" id="MicrosporidiaDB:THOM_0628"/>
<keyword evidence="2" id="KW-0863">Zinc-finger</keyword>
<dbReference type="Proteomes" id="UP000011185">
    <property type="component" value="Unassembled WGS sequence"/>
</dbReference>
<keyword evidence="1" id="KW-0479">Metal-binding</keyword>
<reference evidence="5 6" key="1">
    <citation type="journal article" date="2012" name="PLoS Pathog.">
        <title>The genome of the obligate intracellular parasite Trachipleistophora hominis: new insights into microsporidian genome dynamics and reductive evolution.</title>
        <authorList>
            <person name="Heinz E."/>
            <person name="Williams T.A."/>
            <person name="Nakjang S."/>
            <person name="Noel C.J."/>
            <person name="Swan D.C."/>
            <person name="Goldberg A.V."/>
            <person name="Harris S.R."/>
            <person name="Weinmaier T."/>
            <person name="Markert S."/>
            <person name="Becher D."/>
            <person name="Bernhardt J."/>
            <person name="Dagan T."/>
            <person name="Hacker C."/>
            <person name="Lucocq J.M."/>
            <person name="Schweder T."/>
            <person name="Rattei T."/>
            <person name="Hall N."/>
            <person name="Hirt R.P."/>
            <person name="Embley T.M."/>
        </authorList>
    </citation>
    <scope>NUCLEOTIDE SEQUENCE [LARGE SCALE GENOMIC DNA]</scope>
</reference>
<dbReference type="EMBL" id="JH993851">
    <property type="protein sequence ID" value="ELQ76398.1"/>
    <property type="molecule type" value="Genomic_DNA"/>
</dbReference>
<evidence type="ECO:0000313" key="6">
    <source>
        <dbReference type="Proteomes" id="UP000011185"/>
    </source>
</evidence>
<dbReference type="Gene3D" id="4.10.1110.10">
    <property type="entry name" value="AN1-like Zinc finger"/>
    <property type="match status" value="1"/>
</dbReference>
<dbReference type="InParanoid" id="L7JY50"/>
<protein>
    <submittedName>
        <fullName evidence="5">Putative Zinc finger, AN1-type protein</fullName>
    </submittedName>
</protein>
<proteinExistence type="predicted"/>
<dbReference type="SUPFAM" id="SSF118310">
    <property type="entry name" value="AN1-like Zinc finger"/>
    <property type="match status" value="1"/>
</dbReference>
<dbReference type="HOGENOM" id="CLU_1918540_0_0_1"/>
<dbReference type="GO" id="GO:0008270">
    <property type="term" value="F:zinc ion binding"/>
    <property type="evidence" value="ECO:0007669"/>
    <property type="project" value="UniProtKB-KW"/>
</dbReference>
<evidence type="ECO:0000313" key="5">
    <source>
        <dbReference type="EMBL" id="ELQ76398.1"/>
    </source>
</evidence>
<keyword evidence="3" id="KW-0862">Zinc</keyword>
<keyword evidence="6" id="KW-1185">Reference proteome</keyword>
<feature type="domain" description="AN1-type" evidence="4">
    <location>
        <begin position="69"/>
        <end position="109"/>
    </location>
</feature>
<dbReference type="OrthoDB" id="428577at2759"/>
<evidence type="ECO:0000256" key="3">
    <source>
        <dbReference type="ARBA" id="ARBA00022833"/>
    </source>
</evidence>
<organism evidence="5 6">
    <name type="scientific">Trachipleistophora hominis</name>
    <name type="common">Microsporidian parasite</name>
    <dbReference type="NCBI Taxonomy" id="72359"/>
    <lineage>
        <taxon>Eukaryota</taxon>
        <taxon>Fungi</taxon>
        <taxon>Fungi incertae sedis</taxon>
        <taxon>Microsporidia</taxon>
        <taxon>Pleistophoridae</taxon>
        <taxon>Trachipleistophora</taxon>
    </lineage>
</organism>
<sequence length="132" mass="15073">MSVLVEHGIETISTKNSGAKDVSELKKKLSEKVKDSDFWIEANGTVLADDALLSELKGTVTVCYRKKYCDFVDCKLKRSKVCSDCRFCKYLFCGKHKMPEEHMCKEIKRCKEEANLKNANKLEEGRISKNKV</sequence>
<name>L7JY50_TRAHO</name>
<dbReference type="SMART" id="SM00154">
    <property type="entry name" value="ZnF_AN1"/>
    <property type="match status" value="1"/>
</dbReference>
<dbReference type="Pfam" id="PF01428">
    <property type="entry name" value="zf-AN1"/>
    <property type="match status" value="1"/>
</dbReference>
<gene>
    <name evidence="5" type="ORF">THOM_0628</name>
</gene>
<dbReference type="AlphaFoldDB" id="L7JY50"/>
<evidence type="ECO:0000256" key="2">
    <source>
        <dbReference type="ARBA" id="ARBA00022771"/>
    </source>
</evidence>